<comment type="caution">
    <text evidence="1">The sequence shown here is derived from an EMBL/GenBank/DDBJ whole genome shotgun (WGS) entry which is preliminary data.</text>
</comment>
<dbReference type="AlphaFoldDB" id="A0A225WV41"/>
<name>A0A225WV41_9STRA</name>
<accession>A0A225WV41</accession>
<gene>
    <name evidence="1" type="ORF">PHMEG_0004603</name>
</gene>
<evidence type="ECO:0000313" key="2">
    <source>
        <dbReference type="Proteomes" id="UP000198211"/>
    </source>
</evidence>
<dbReference type="Proteomes" id="UP000198211">
    <property type="component" value="Unassembled WGS sequence"/>
</dbReference>
<dbReference type="OrthoDB" id="129170at2759"/>
<keyword evidence="2" id="KW-1185">Reference proteome</keyword>
<organism evidence="1 2">
    <name type="scientific">Phytophthora megakarya</name>
    <dbReference type="NCBI Taxonomy" id="4795"/>
    <lineage>
        <taxon>Eukaryota</taxon>
        <taxon>Sar</taxon>
        <taxon>Stramenopiles</taxon>
        <taxon>Oomycota</taxon>
        <taxon>Peronosporomycetes</taxon>
        <taxon>Peronosporales</taxon>
        <taxon>Peronosporaceae</taxon>
        <taxon>Phytophthora</taxon>
    </lineage>
</organism>
<sequence>MTQQLRITLRLACVKSLTEDQRATMAAAVIIPKMMFVFRHAWPSTEWLRQLQRSINNFVWFGGFERDKPGGRAWIAVDIAMLLRRDGGMAVPDIRAECMALAATEVARWATTSDSTMAVIGSILLDDVNVFHSGIYITVNHVPGTER</sequence>
<dbReference type="EMBL" id="NBNE01000274">
    <property type="protein sequence ID" value="OWZ20928.1"/>
    <property type="molecule type" value="Genomic_DNA"/>
</dbReference>
<protein>
    <submittedName>
        <fullName evidence="1">Secreted peptide</fullName>
    </submittedName>
</protein>
<evidence type="ECO:0000313" key="1">
    <source>
        <dbReference type="EMBL" id="OWZ20928.1"/>
    </source>
</evidence>
<reference evidence="2" key="1">
    <citation type="submission" date="2017-03" db="EMBL/GenBank/DDBJ databases">
        <title>Phytopthora megakarya and P. palmivora, two closely related causual agents of cacao black pod achieved similar genome size and gene model numbers by different mechanisms.</title>
        <authorList>
            <person name="Ali S."/>
            <person name="Shao J."/>
            <person name="Larry D.J."/>
            <person name="Kronmiller B."/>
            <person name="Shen D."/>
            <person name="Strem M.D."/>
            <person name="Melnick R.L."/>
            <person name="Guiltinan M.J."/>
            <person name="Tyler B.M."/>
            <person name="Meinhardt L.W."/>
            <person name="Bailey B.A."/>
        </authorList>
    </citation>
    <scope>NUCLEOTIDE SEQUENCE [LARGE SCALE GENOMIC DNA]</scope>
    <source>
        <strain evidence="2">zdho120</strain>
    </source>
</reference>
<proteinExistence type="predicted"/>